<evidence type="ECO:0000313" key="2">
    <source>
        <dbReference type="EMBL" id="CAG8976528.1"/>
    </source>
</evidence>
<gene>
    <name evidence="2" type="ORF">HYALB_00011005</name>
</gene>
<organism evidence="2 3">
    <name type="scientific">Hymenoscyphus albidus</name>
    <dbReference type="NCBI Taxonomy" id="595503"/>
    <lineage>
        <taxon>Eukaryota</taxon>
        <taxon>Fungi</taxon>
        <taxon>Dikarya</taxon>
        <taxon>Ascomycota</taxon>
        <taxon>Pezizomycotina</taxon>
        <taxon>Leotiomycetes</taxon>
        <taxon>Helotiales</taxon>
        <taxon>Helotiaceae</taxon>
        <taxon>Hymenoscyphus</taxon>
    </lineage>
</organism>
<dbReference type="EMBL" id="CAJVRM010000181">
    <property type="protein sequence ID" value="CAG8976528.1"/>
    <property type="molecule type" value="Genomic_DNA"/>
</dbReference>
<feature type="region of interest" description="Disordered" evidence="1">
    <location>
        <begin position="1"/>
        <end position="171"/>
    </location>
</feature>
<proteinExistence type="predicted"/>
<feature type="compositionally biased region" description="Basic and acidic residues" evidence="1">
    <location>
        <begin position="29"/>
        <end position="46"/>
    </location>
</feature>
<sequence length="395" mass="42653">MGPPRAPPATPQETFEVDATAAWQAHQRSTQDRPPPRASSRPRDQVSRMPSSIDRGKEKGRGRSSSRPRDQYSQMASRIDKHKPPSSSRAGSQNLQSVPHHSHTRGGQSSHLPLLIDRYASSARKQTSNLPTQIDSKGKSPSTERYGESILPRVDTSHSHSSSSRLPSHLDRSKIATNSAWKSQYDIKMASRQTHYQTLAPKEKKEQDQWAQKKLQDGSAGFCPMGFDWKRVEGGYRCIPPMMVHRGGGWHLVTDELLAEGGGRFYHLSTDKNDPDDMGTEWLGPFTSLEDYLEKVKGVITKDGFAWRWAENMGGNSTTQMGGSSADPGSMGGALPGMPFRRGLGDGGLGGHPFGGSGFPGGMGDGGGRMGMGGFGGSRFPGGGFGGSRFGGGRI</sequence>
<keyword evidence="3" id="KW-1185">Reference proteome</keyword>
<accession>A0A9N9PVI5</accession>
<dbReference type="Proteomes" id="UP000701801">
    <property type="component" value="Unassembled WGS sequence"/>
</dbReference>
<feature type="compositionally biased region" description="Polar residues" evidence="1">
    <location>
        <begin position="85"/>
        <end position="111"/>
    </location>
</feature>
<evidence type="ECO:0000313" key="3">
    <source>
        <dbReference type="Proteomes" id="UP000701801"/>
    </source>
</evidence>
<comment type="caution">
    <text evidence="2">The sequence shown here is derived from an EMBL/GenBank/DDBJ whole genome shotgun (WGS) entry which is preliminary data.</text>
</comment>
<feature type="compositionally biased region" description="Pro residues" evidence="1">
    <location>
        <begin position="1"/>
        <end position="10"/>
    </location>
</feature>
<feature type="compositionally biased region" description="Polar residues" evidence="1">
    <location>
        <begin position="123"/>
        <end position="143"/>
    </location>
</feature>
<protein>
    <submittedName>
        <fullName evidence="2">Uncharacterized protein</fullName>
    </submittedName>
</protein>
<dbReference type="OrthoDB" id="3505129at2759"/>
<reference evidence="2" key="1">
    <citation type="submission" date="2021-07" db="EMBL/GenBank/DDBJ databases">
        <authorList>
            <person name="Durling M."/>
        </authorList>
    </citation>
    <scope>NUCLEOTIDE SEQUENCE</scope>
</reference>
<name>A0A9N9PVI5_9HELO</name>
<evidence type="ECO:0000256" key="1">
    <source>
        <dbReference type="SAM" id="MobiDB-lite"/>
    </source>
</evidence>
<dbReference type="AlphaFoldDB" id="A0A9N9PVI5"/>